<dbReference type="RefSeq" id="WP_126365656.1">
    <property type="nucleotide sequence ID" value="NZ_LR134318.1"/>
</dbReference>
<organism evidence="2 3">
    <name type="scientific">Pseudomonas fluorescens</name>
    <dbReference type="NCBI Taxonomy" id="294"/>
    <lineage>
        <taxon>Bacteria</taxon>
        <taxon>Pseudomonadati</taxon>
        <taxon>Pseudomonadota</taxon>
        <taxon>Gammaproteobacteria</taxon>
        <taxon>Pseudomonadales</taxon>
        <taxon>Pseudomonadaceae</taxon>
        <taxon>Pseudomonas</taxon>
    </lineage>
</organism>
<feature type="domain" description="KTSC" evidence="1">
    <location>
        <begin position="7"/>
        <end position="64"/>
    </location>
</feature>
<dbReference type="OrthoDB" id="8612029at2"/>
<evidence type="ECO:0000313" key="3">
    <source>
        <dbReference type="Proteomes" id="UP000281909"/>
    </source>
</evidence>
<reference evidence="2 3" key="1">
    <citation type="submission" date="2018-12" db="EMBL/GenBank/DDBJ databases">
        <authorList>
            <consortium name="Pathogen Informatics"/>
        </authorList>
    </citation>
    <scope>NUCLEOTIDE SEQUENCE [LARGE SCALE GENOMIC DNA]</scope>
    <source>
        <strain evidence="2 3">NCTC9428</strain>
    </source>
</reference>
<dbReference type="Proteomes" id="UP000281909">
    <property type="component" value="Chromosome"/>
</dbReference>
<evidence type="ECO:0000313" key="2">
    <source>
        <dbReference type="EMBL" id="VEF12424.1"/>
    </source>
</evidence>
<gene>
    <name evidence="2" type="ORF">NCTC9428_04079</name>
</gene>
<sequence>MERTPVSSSNIASVGYDAGTSTLQVEFNNGTIYDYYDVPEHTYTDLIDASSAGSFFHANIRNTYSFQQV</sequence>
<protein>
    <submittedName>
        <fullName evidence="2">Imidazoleglycerol-phosphate synthase</fullName>
    </submittedName>
</protein>
<dbReference type="EMBL" id="LR134318">
    <property type="protein sequence ID" value="VEF12424.1"/>
    <property type="molecule type" value="Genomic_DNA"/>
</dbReference>
<name>A0A448E014_PSEFL</name>
<accession>A0A448E014</accession>
<evidence type="ECO:0000259" key="1">
    <source>
        <dbReference type="Pfam" id="PF13619"/>
    </source>
</evidence>
<dbReference type="Pfam" id="PF13619">
    <property type="entry name" value="KTSC"/>
    <property type="match status" value="1"/>
</dbReference>
<proteinExistence type="predicted"/>
<dbReference type="InterPro" id="IPR025309">
    <property type="entry name" value="KTSC_dom"/>
</dbReference>
<dbReference type="AlphaFoldDB" id="A0A448E014"/>